<gene>
    <name evidence="1" type="ORF">KDK_69830</name>
</gene>
<evidence type="ECO:0000313" key="2">
    <source>
        <dbReference type="Proteomes" id="UP000287188"/>
    </source>
</evidence>
<accession>A0A402AVX6</accession>
<comment type="caution">
    <text evidence="1">The sequence shown here is derived from an EMBL/GenBank/DDBJ whole genome shotgun (WGS) entry which is preliminary data.</text>
</comment>
<reference evidence="2" key="1">
    <citation type="submission" date="2018-12" db="EMBL/GenBank/DDBJ databases">
        <title>Tengunoibacter tsumagoiensis gen. nov., sp. nov., Dictyobacter kobayashii sp. nov., D. alpinus sp. nov., and D. joshuensis sp. nov. and description of Dictyobacteraceae fam. nov. within the order Ktedonobacterales isolated from Tengu-no-mugimeshi.</title>
        <authorList>
            <person name="Wang C.M."/>
            <person name="Zheng Y."/>
            <person name="Sakai Y."/>
            <person name="Toyoda A."/>
            <person name="Minakuchi Y."/>
            <person name="Abe K."/>
            <person name="Yokota A."/>
            <person name="Yabe S."/>
        </authorList>
    </citation>
    <scope>NUCLEOTIDE SEQUENCE [LARGE SCALE GENOMIC DNA]</scope>
    <source>
        <strain evidence="2">Uno11</strain>
    </source>
</reference>
<name>A0A402AVX6_9CHLR</name>
<evidence type="ECO:0000313" key="1">
    <source>
        <dbReference type="EMBL" id="GCE23183.1"/>
    </source>
</evidence>
<proteinExistence type="predicted"/>
<sequence>MMYDIFLQHGCSSQPDLSHVMEQVPVLEDSYLQACIVQKEQAPGFLGLDLSASLASMLLECLIVAGAVGYRLLSTYRTPTLSIGQAKVYATHVLTQQWNEKFPETPFSQSLNIIDRGVCWQFEVKEGAITLLFLWIN</sequence>
<dbReference type="EMBL" id="BIFS01000002">
    <property type="protein sequence ID" value="GCE23183.1"/>
    <property type="molecule type" value="Genomic_DNA"/>
</dbReference>
<protein>
    <submittedName>
        <fullName evidence="1">Uncharacterized protein</fullName>
    </submittedName>
</protein>
<organism evidence="1 2">
    <name type="scientific">Dictyobacter kobayashii</name>
    <dbReference type="NCBI Taxonomy" id="2014872"/>
    <lineage>
        <taxon>Bacteria</taxon>
        <taxon>Bacillati</taxon>
        <taxon>Chloroflexota</taxon>
        <taxon>Ktedonobacteria</taxon>
        <taxon>Ktedonobacterales</taxon>
        <taxon>Dictyobacteraceae</taxon>
        <taxon>Dictyobacter</taxon>
    </lineage>
</organism>
<dbReference type="AlphaFoldDB" id="A0A402AVX6"/>
<dbReference type="RefSeq" id="WP_126556654.1">
    <property type="nucleotide sequence ID" value="NZ_BIFS01000002.1"/>
</dbReference>
<dbReference type="Proteomes" id="UP000287188">
    <property type="component" value="Unassembled WGS sequence"/>
</dbReference>
<keyword evidence="2" id="KW-1185">Reference proteome</keyword>